<reference evidence="1" key="1">
    <citation type="journal article" date="2020" name="Nature">
        <title>Giant virus diversity and host interactions through global metagenomics.</title>
        <authorList>
            <person name="Schulz F."/>
            <person name="Roux S."/>
            <person name="Paez-Espino D."/>
            <person name="Jungbluth S."/>
            <person name="Walsh D.A."/>
            <person name="Denef V.J."/>
            <person name="McMahon K.D."/>
            <person name="Konstantinidis K.T."/>
            <person name="Eloe-Fadrosh E.A."/>
            <person name="Kyrpides N.C."/>
            <person name="Woyke T."/>
        </authorList>
    </citation>
    <scope>NUCLEOTIDE SEQUENCE</scope>
    <source>
        <strain evidence="1">GVMAG-M-3300023174-131</strain>
    </source>
</reference>
<dbReference type="EMBL" id="MN739565">
    <property type="protein sequence ID" value="QHT13282.1"/>
    <property type="molecule type" value="Genomic_DNA"/>
</dbReference>
<accession>A0A6C0DA73</accession>
<evidence type="ECO:0000313" key="1">
    <source>
        <dbReference type="EMBL" id="QHT13282.1"/>
    </source>
</evidence>
<dbReference type="AlphaFoldDB" id="A0A6C0DA73"/>
<organism evidence="1">
    <name type="scientific">viral metagenome</name>
    <dbReference type="NCBI Taxonomy" id="1070528"/>
    <lineage>
        <taxon>unclassified sequences</taxon>
        <taxon>metagenomes</taxon>
        <taxon>organismal metagenomes</taxon>
    </lineage>
</organism>
<protein>
    <submittedName>
        <fullName evidence="1">Uncharacterized protein</fullName>
    </submittedName>
</protein>
<name>A0A6C0DA73_9ZZZZ</name>
<proteinExistence type="predicted"/>
<sequence length="72" mass="8450">MIKEIKNIAHLDNNKKLYITNFNELSYNHKKIVKNTWNKKINDLEIKDSLEDSSCSDSDSSKDSFYYVTDSD</sequence>